<organism evidence="1 2">
    <name type="scientific">Emticicia aquatilis</name>
    <dbReference type="NCBI Taxonomy" id="1537369"/>
    <lineage>
        <taxon>Bacteria</taxon>
        <taxon>Pseudomonadati</taxon>
        <taxon>Bacteroidota</taxon>
        <taxon>Cytophagia</taxon>
        <taxon>Cytophagales</taxon>
        <taxon>Leadbetterellaceae</taxon>
        <taxon>Emticicia</taxon>
    </lineage>
</organism>
<name>A0A916Z213_9BACT</name>
<dbReference type="SUPFAM" id="SSF50998">
    <property type="entry name" value="Quinoprotein alcohol dehydrogenase-like"/>
    <property type="match status" value="1"/>
</dbReference>
<evidence type="ECO:0008006" key="3">
    <source>
        <dbReference type="Google" id="ProtNLM"/>
    </source>
</evidence>
<dbReference type="RefSeq" id="WP_188768986.1">
    <property type="nucleotide sequence ID" value="NZ_BMKK01000010.1"/>
</dbReference>
<protein>
    <recommendedName>
        <fullName evidence="3">T9SS C-terminal target domain-containing protein</fullName>
    </recommendedName>
</protein>
<dbReference type="PANTHER" id="PTHR42754:SF1">
    <property type="entry name" value="LIPOPROTEIN"/>
    <property type="match status" value="1"/>
</dbReference>
<dbReference type="InterPro" id="IPR011047">
    <property type="entry name" value="Quinoprotein_ADH-like_sf"/>
</dbReference>
<gene>
    <name evidence="1" type="ORF">GCM10011514_41360</name>
</gene>
<dbReference type="AlphaFoldDB" id="A0A916Z213"/>
<dbReference type="NCBIfam" id="NF045639">
    <property type="entry name" value="GCX_COOH"/>
    <property type="match status" value="1"/>
</dbReference>
<dbReference type="PANTHER" id="PTHR42754">
    <property type="entry name" value="ENDOGLUCANASE"/>
    <property type="match status" value="1"/>
</dbReference>
<sequence length="488" mass="53824">MKLNITLLTSIFQILIFQKMYSQIPHIEWQRCYGGTGNEYIRDLIPTKDGNYIVMGSTTSLDGDVGPRIITDADAWVLKFNKRGDIIWSKTLFNRGYYGVALAGNETENEDILISAYVYSSDAWGFKLNKNGNKIWSKYGIPLVSQQIIKDFEPNKFVGIRNTYNINHQSSSDFTLAKIDTTGLASYDNKYGGNRTENVYSVTKTTDNCYIMVGWTFSNNSGDVGINNAREDSGDIWVVKINSTGNIIWQKSLGKANVWEECFSVVSDGAGGCVLAGTFYPSTYDAIPDIGIYHLDNLGNLVWQKNYGGTGSERPTCIAKDIDGGYVVSARTNSTNGNISGYHGGDYDGWLLKVDRNGNLVWQICLGGSSVDELQRVYVTPGGDYIVAGYTKSNDGDVSGYHGSNPNQEWGDSWILRLSNSYCSNSEYITSTISNSQTFKTNSTITALNTITNTGNVIYNAKNNIILNPGFQVSQNGKFYAVVDGCDN</sequence>
<dbReference type="InterPro" id="IPR055015">
    <property type="entry name" value="GCX_COOH"/>
</dbReference>
<dbReference type="EMBL" id="BMKK01000010">
    <property type="protein sequence ID" value="GGD73022.1"/>
    <property type="molecule type" value="Genomic_DNA"/>
</dbReference>
<dbReference type="Proteomes" id="UP000609064">
    <property type="component" value="Unassembled WGS sequence"/>
</dbReference>
<keyword evidence="2" id="KW-1185">Reference proteome</keyword>
<evidence type="ECO:0000313" key="1">
    <source>
        <dbReference type="EMBL" id="GGD73022.1"/>
    </source>
</evidence>
<comment type="caution">
    <text evidence="1">The sequence shown here is derived from an EMBL/GenBank/DDBJ whole genome shotgun (WGS) entry which is preliminary data.</text>
</comment>
<reference evidence="1" key="2">
    <citation type="submission" date="2020-09" db="EMBL/GenBank/DDBJ databases">
        <authorList>
            <person name="Sun Q."/>
            <person name="Zhou Y."/>
        </authorList>
    </citation>
    <scope>NUCLEOTIDE SEQUENCE</scope>
    <source>
        <strain evidence="1">CGMCC 1.15958</strain>
    </source>
</reference>
<proteinExistence type="predicted"/>
<accession>A0A916Z213</accession>
<evidence type="ECO:0000313" key="2">
    <source>
        <dbReference type="Proteomes" id="UP000609064"/>
    </source>
</evidence>
<reference evidence="1" key="1">
    <citation type="journal article" date="2014" name="Int. J. Syst. Evol. Microbiol.">
        <title>Complete genome sequence of Corynebacterium casei LMG S-19264T (=DSM 44701T), isolated from a smear-ripened cheese.</title>
        <authorList>
            <consortium name="US DOE Joint Genome Institute (JGI-PGF)"/>
            <person name="Walter F."/>
            <person name="Albersmeier A."/>
            <person name="Kalinowski J."/>
            <person name="Ruckert C."/>
        </authorList>
    </citation>
    <scope>NUCLEOTIDE SEQUENCE</scope>
    <source>
        <strain evidence="1">CGMCC 1.15958</strain>
    </source>
</reference>